<evidence type="ECO:0000313" key="2">
    <source>
        <dbReference type="Proteomes" id="UP000198211"/>
    </source>
</evidence>
<dbReference type="EMBL" id="NBNE01000499">
    <property type="protein sequence ID" value="OWZ19024.1"/>
    <property type="molecule type" value="Genomic_DNA"/>
</dbReference>
<dbReference type="Proteomes" id="UP000198211">
    <property type="component" value="Unassembled WGS sequence"/>
</dbReference>
<comment type="caution">
    <text evidence="1">The sequence shown here is derived from an EMBL/GenBank/DDBJ whole genome shotgun (WGS) entry which is preliminary data.</text>
</comment>
<dbReference type="AlphaFoldDB" id="A0A225WND7"/>
<evidence type="ECO:0000313" key="1">
    <source>
        <dbReference type="EMBL" id="OWZ19024.1"/>
    </source>
</evidence>
<name>A0A225WND7_9STRA</name>
<organism evidence="1 2">
    <name type="scientific">Phytophthora megakarya</name>
    <dbReference type="NCBI Taxonomy" id="4795"/>
    <lineage>
        <taxon>Eukaryota</taxon>
        <taxon>Sar</taxon>
        <taxon>Stramenopiles</taxon>
        <taxon>Oomycota</taxon>
        <taxon>Peronosporomycetes</taxon>
        <taxon>Peronosporales</taxon>
        <taxon>Peronosporaceae</taxon>
        <taxon>Phytophthora</taxon>
    </lineage>
</organism>
<gene>
    <name evidence="1" type="ORF">PHMEG_0006784</name>
</gene>
<dbReference type="STRING" id="4795.A0A225WND7"/>
<protein>
    <submittedName>
        <fullName evidence="1">Uncharacterized protein</fullName>
    </submittedName>
</protein>
<proteinExistence type="predicted"/>
<dbReference type="OrthoDB" id="125506at2759"/>
<accession>A0A225WND7</accession>
<reference evidence="2" key="1">
    <citation type="submission" date="2017-03" db="EMBL/GenBank/DDBJ databases">
        <title>Phytopthora megakarya and P. palmivora, two closely related causual agents of cacao black pod achieved similar genome size and gene model numbers by different mechanisms.</title>
        <authorList>
            <person name="Ali S."/>
            <person name="Shao J."/>
            <person name="Larry D.J."/>
            <person name="Kronmiller B."/>
            <person name="Shen D."/>
            <person name="Strem M.D."/>
            <person name="Melnick R.L."/>
            <person name="Guiltinan M.J."/>
            <person name="Tyler B.M."/>
            <person name="Meinhardt L.W."/>
            <person name="Bailey B.A."/>
        </authorList>
    </citation>
    <scope>NUCLEOTIDE SEQUENCE [LARGE SCALE GENOMIC DNA]</scope>
    <source>
        <strain evidence="2">zdho120</strain>
    </source>
</reference>
<sequence length="256" mass="29077">MPVNLDVATLDHASHARLRQFQALLFRFCTGLKQQKINVNTKVLNVLLTYLIRHYQQLKELAPSSPLITRVDDRLAAVEIPLSDVVARSVFLNSIAAPPVEEREQTRDRSNHVYSRMEGLLAVIHELIETKRMLVARLAIVEAAQLESNIRQAYTEAKQAARPLEQEPKCKRRIEVATNVSATWRVPCLDSGRPPEEIRCLPNVSFMRFFLTEGFALDDKAANYKAQVLYACRRVEDVVFAFLQTQHRSPKGTGRG</sequence>
<keyword evidence="2" id="KW-1185">Reference proteome</keyword>